<name>A0A4R6SJM6_9FIRM</name>
<dbReference type="AlphaFoldDB" id="A0A4R6SJM6"/>
<organism evidence="2 3">
    <name type="scientific">Halanaerobium saccharolyticum</name>
    <dbReference type="NCBI Taxonomy" id="43595"/>
    <lineage>
        <taxon>Bacteria</taxon>
        <taxon>Bacillati</taxon>
        <taxon>Bacillota</taxon>
        <taxon>Clostridia</taxon>
        <taxon>Halanaerobiales</taxon>
        <taxon>Halanaerobiaceae</taxon>
        <taxon>Halanaerobium</taxon>
    </lineage>
</organism>
<gene>
    <name evidence="2" type="ORF">C7957_102136</name>
</gene>
<feature type="domain" description="DUF3825" evidence="1">
    <location>
        <begin position="16"/>
        <end position="257"/>
    </location>
</feature>
<dbReference type="EMBL" id="SNXX01000002">
    <property type="protein sequence ID" value="TDQ04041.1"/>
    <property type="molecule type" value="Genomic_DNA"/>
</dbReference>
<evidence type="ECO:0000313" key="2">
    <source>
        <dbReference type="EMBL" id="TDQ04041.1"/>
    </source>
</evidence>
<dbReference type="InterPro" id="IPR024437">
    <property type="entry name" value="DUF3825"/>
</dbReference>
<accession>A0A4R6SJM6</accession>
<evidence type="ECO:0000259" key="1">
    <source>
        <dbReference type="Pfam" id="PF12873"/>
    </source>
</evidence>
<sequence>MKFAYLPNFYGMLNYLESFTMDEKWSYDVVNPNRKNKNNPILENYIHHTFRRLVFERNNLESKIEKNKKIYIDKKEACFNTGLFTDNYKSIYAYFERNKRHNSDLDFVLKGFFDYSHPRLSKINPLPQRAQYFNDISDLIYNTNLDLRTNINHILDNENNRKRIPKSVRDLKNLTILFEGAIQLAKKKVQANYKVAVPQYYNGRIQLLLPICLVDPEIVDLALAVNKHDGYYTGHTCLTMDMAYNNARLIARPDSEWLKV</sequence>
<reference evidence="2 3" key="1">
    <citation type="submission" date="2019-03" db="EMBL/GenBank/DDBJ databases">
        <title>Subsurface microbial communities from deep shales in Ohio and West Virginia, USA.</title>
        <authorList>
            <person name="Wrighton K."/>
        </authorList>
    </citation>
    <scope>NUCLEOTIDE SEQUENCE [LARGE SCALE GENOMIC DNA]</scope>
    <source>
        <strain evidence="2 3">MSL 7</strain>
    </source>
</reference>
<dbReference type="RefSeq" id="WP_133529639.1">
    <property type="nucleotide sequence ID" value="NZ_SNXX01000002.1"/>
</dbReference>
<protein>
    <submittedName>
        <fullName evidence="2">Uncharacterized protein DUF3825</fullName>
    </submittedName>
</protein>
<proteinExistence type="predicted"/>
<comment type="caution">
    <text evidence="2">The sequence shown here is derived from an EMBL/GenBank/DDBJ whole genome shotgun (WGS) entry which is preliminary data.</text>
</comment>
<evidence type="ECO:0000313" key="3">
    <source>
        <dbReference type="Proteomes" id="UP000295176"/>
    </source>
</evidence>
<dbReference type="Proteomes" id="UP000295176">
    <property type="component" value="Unassembled WGS sequence"/>
</dbReference>
<dbReference type="Pfam" id="PF12873">
    <property type="entry name" value="DUF3825"/>
    <property type="match status" value="1"/>
</dbReference>